<dbReference type="InterPro" id="IPR000089">
    <property type="entry name" value="Biotin_lipoyl"/>
</dbReference>
<accession>A0ABS6UF11</accession>
<keyword evidence="1" id="KW-0092">Biotin</keyword>
<evidence type="ECO:0000313" key="4">
    <source>
        <dbReference type="Proteomes" id="UP000694300"/>
    </source>
</evidence>
<dbReference type="PANTHER" id="PTHR45266">
    <property type="entry name" value="OXALOACETATE DECARBOXYLASE ALPHA CHAIN"/>
    <property type="match status" value="1"/>
</dbReference>
<dbReference type="EMBL" id="JADQDF010000001">
    <property type="protein sequence ID" value="MBW0130820.1"/>
    <property type="molecule type" value="Genomic_DNA"/>
</dbReference>
<feature type="domain" description="Lipoyl-binding" evidence="2">
    <location>
        <begin position="1"/>
        <end position="79"/>
    </location>
</feature>
<gene>
    <name evidence="3" type="ORF">I4I82_24555</name>
</gene>
<dbReference type="PROSITE" id="PS50968">
    <property type="entry name" value="BIOTINYL_LIPOYL"/>
    <property type="match status" value="1"/>
</dbReference>
<reference evidence="3 4" key="1">
    <citation type="submission" date="2020-11" db="EMBL/GenBank/DDBJ databases">
        <title>Pseudonocardia abyssalis sp. nov. and Pseudonocardia oceani sp. nov., description and phylogenomic analysis of two novel actinomycetes isolated from the deep Southern Ocean.</title>
        <authorList>
            <person name="Parra J."/>
        </authorList>
    </citation>
    <scope>NUCLEOTIDE SEQUENCE [LARGE SCALE GENOMIC DNA]</scope>
    <source>
        <strain evidence="4">KRD185</strain>
    </source>
</reference>
<keyword evidence="4" id="KW-1185">Reference proteome</keyword>
<name>A0ABS6UF11_9PSEU</name>
<evidence type="ECO:0000259" key="2">
    <source>
        <dbReference type="PROSITE" id="PS50968"/>
    </source>
</evidence>
<sequence length="86" mass="9047">MARHEVVSPIPGVFYRRPDPDSPLFTDAGATVGADDTICLVEVMKSFHEVQAGAAGTVVEFLVENEDEVDAGQVVAVIEAEGTDSA</sequence>
<proteinExistence type="predicted"/>
<evidence type="ECO:0000256" key="1">
    <source>
        <dbReference type="ARBA" id="ARBA00023267"/>
    </source>
</evidence>
<evidence type="ECO:0000313" key="3">
    <source>
        <dbReference type="EMBL" id="MBW0130820.1"/>
    </source>
</evidence>
<dbReference type="RefSeq" id="WP_218591859.1">
    <property type="nucleotide sequence ID" value="NZ_JADQDE010000148.1"/>
</dbReference>
<dbReference type="NCBIfam" id="NF005457">
    <property type="entry name" value="PRK07051.1"/>
    <property type="match status" value="1"/>
</dbReference>
<organism evidence="3 4">
    <name type="scientific">Pseudonocardia oceani</name>
    <dbReference type="NCBI Taxonomy" id="2792013"/>
    <lineage>
        <taxon>Bacteria</taxon>
        <taxon>Bacillati</taxon>
        <taxon>Actinomycetota</taxon>
        <taxon>Actinomycetes</taxon>
        <taxon>Pseudonocardiales</taxon>
        <taxon>Pseudonocardiaceae</taxon>
        <taxon>Pseudonocardia</taxon>
    </lineage>
</organism>
<dbReference type="PANTHER" id="PTHR45266:SF3">
    <property type="entry name" value="OXALOACETATE DECARBOXYLASE ALPHA CHAIN"/>
    <property type="match status" value="1"/>
</dbReference>
<protein>
    <submittedName>
        <fullName evidence="3">Biotin carboxyl carrier domain-containing protein</fullName>
    </submittedName>
</protein>
<comment type="caution">
    <text evidence="3">The sequence shown here is derived from an EMBL/GenBank/DDBJ whole genome shotgun (WGS) entry which is preliminary data.</text>
</comment>
<dbReference type="Pfam" id="PF00364">
    <property type="entry name" value="Biotin_lipoyl"/>
    <property type="match status" value="1"/>
</dbReference>
<dbReference type="InterPro" id="IPR050709">
    <property type="entry name" value="Biotin_Carboxyl_Carrier/Decarb"/>
</dbReference>
<dbReference type="Proteomes" id="UP000694300">
    <property type="component" value="Unassembled WGS sequence"/>
</dbReference>
<dbReference type="CDD" id="cd06850">
    <property type="entry name" value="biotinyl_domain"/>
    <property type="match status" value="1"/>
</dbReference>